<comment type="function">
    <text evidence="4">Regulatory subunit of the dimeric UBA3-ULA1 E1 enzyme.</text>
</comment>
<dbReference type="PANTHER" id="PTHR10953">
    <property type="entry name" value="UBIQUITIN-ACTIVATING ENZYME E1"/>
    <property type="match status" value="1"/>
</dbReference>
<accession>A0A2B7ZSD5</accession>
<keyword evidence="3 4" id="KW-0833">Ubl conjugation pathway</keyword>
<evidence type="ECO:0000256" key="5">
    <source>
        <dbReference type="SAM" id="MobiDB-lite"/>
    </source>
</evidence>
<organism evidence="7 8">
    <name type="scientific">[Emmonsia] crescens</name>
    <dbReference type="NCBI Taxonomy" id="73230"/>
    <lineage>
        <taxon>Eukaryota</taxon>
        <taxon>Fungi</taxon>
        <taxon>Dikarya</taxon>
        <taxon>Ascomycota</taxon>
        <taxon>Pezizomycotina</taxon>
        <taxon>Eurotiomycetes</taxon>
        <taxon>Eurotiomycetidae</taxon>
        <taxon>Onygenales</taxon>
        <taxon>Ajellomycetaceae</taxon>
        <taxon>Emergomyces</taxon>
    </lineage>
</organism>
<keyword evidence="8" id="KW-1185">Reference proteome</keyword>
<dbReference type="InterPro" id="IPR035985">
    <property type="entry name" value="Ubiquitin-activating_enz"/>
</dbReference>
<feature type="domain" description="THIF-type NAD/FAD binding fold" evidence="6">
    <location>
        <begin position="19"/>
        <end position="572"/>
    </location>
</feature>
<comment type="similarity">
    <text evidence="2 4">Belongs to the ubiquitin-activating E1 family. ULA1 subfamily.</text>
</comment>
<dbReference type="VEuPathDB" id="FungiDB:EMCG_09617"/>
<evidence type="ECO:0000256" key="2">
    <source>
        <dbReference type="ARBA" id="ARBA00006868"/>
    </source>
</evidence>
<dbReference type="Pfam" id="PF00899">
    <property type="entry name" value="ThiF"/>
    <property type="match status" value="1"/>
</dbReference>
<comment type="caution">
    <text evidence="7">The sequence shown here is derived from an EMBL/GenBank/DDBJ whole genome shotgun (WGS) entry which is preliminary data.</text>
</comment>
<dbReference type="GO" id="GO:0045116">
    <property type="term" value="P:protein neddylation"/>
    <property type="evidence" value="ECO:0007669"/>
    <property type="project" value="UniProtKB-UniRule"/>
</dbReference>
<evidence type="ECO:0000256" key="1">
    <source>
        <dbReference type="ARBA" id="ARBA00005032"/>
    </source>
</evidence>
<dbReference type="STRING" id="73230.A0A2B7ZSD5"/>
<evidence type="ECO:0000313" key="7">
    <source>
        <dbReference type="EMBL" id="PGH36210.1"/>
    </source>
</evidence>
<gene>
    <name evidence="7" type="ORF">GX50_00894</name>
</gene>
<reference evidence="7 8" key="1">
    <citation type="submission" date="2017-10" db="EMBL/GenBank/DDBJ databases">
        <title>Comparative genomics in systemic dimorphic fungi from Ajellomycetaceae.</title>
        <authorList>
            <person name="Munoz J.F."/>
            <person name="Mcewen J.G."/>
            <person name="Clay O.K."/>
            <person name="Cuomo C.A."/>
        </authorList>
    </citation>
    <scope>NUCLEOTIDE SEQUENCE [LARGE SCALE GENOMIC DNA]</scope>
    <source>
        <strain evidence="7 8">UAMH4076</strain>
    </source>
</reference>
<sequence length="574" mass="63151">MIESLPTPIAGLTSKERKYDRQLRLWAASGQQALESSRILLINSDGPLDNGNSAVPGVVGVETLKNLVLPGVGGFTIVDPAIVAEADLGVNFFLDEGSLGKSRAKETCKFLLELNPDVEGDSLDRPIGELLKDESFLQPYTIVIITAPMRHSMLRTVSAAARQRSIPLIYTHSVGFYSAFSLQLPTVYPIVETHPDPNSVQDLRLTNPFPELAAATAKIADLDSLDDHDHGHVPYLLLLVHFLEKWKATHDGNPPLNFKEKSAFREMVRDGARTNNSTGGEENFDEAVAAVLKSVNPWSLKSNVREIFEMEQCNNLNPTSDNFWIIASAIKSFYATHGVLPLPGSLPDMKAQSADYISLQNMYKSKARKDLAEVAVSVRALETQLRGESPQSQIPEKEIESFCKHAASVKVIRGRDIPILDSNTDLTTLETIRNSLQLPDSLIHIFLTLQILDTLVSEYRETTAQTQTQLEPEPPSSSSPSFLDQPDNWSAAQSKLLALVQADGQPLDDDFKLRIAQAVQETQRAGVGELHNISALTGGMVAQEALKVLTRQYVPLDNTCIFDGIGSRTEMFRL</sequence>
<dbReference type="InterPro" id="IPR030667">
    <property type="entry name" value="APP-BP1"/>
</dbReference>
<dbReference type="AlphaFoldDB" id="A0A2B7ZSD5"/>
<dbReference type="InterPro" id="IPR000594">
    <property type="entry name" value="ThiF_NAD_FAD-bd"/>
</dbReference>
<protein>
    <recommendedName>
        <fullName evidence="4">NEDD8-activating enzyme E1 regulatory subunit</fullName>
    </recommendedName>
</protein>
<name>A0A2B7ZSD5_9EURO</name>
<comment type="pathway">
    <text evidence="1 4">Protein modification; protein neddylation.</text>
</comment>
<dbReference type="PIRSF" id="PIRSF039099">
    <property type="entry name" value="APP-BP1"/>
    <property type="match status" value="1"/>
</dbReference>
<dbReference type="UniPathway" id="UPA00885"/>
<dbReference type="InterPro" id="IPR045886">
    <property type="entry name" value="ThiF/MoeB/HesA"/>
</dbReference>
<proteinExistence type="inferred from homology"/>
<evidence type="ECO:0000256" key="3">
    <source>
        <dbReference type="ARBA" id="ARBA00022786"/>
    </source>
</evidence>
<dbReference type="CDD" id="cd01493">
    <property type="entry name" value="APPBP1_RUB"/>
    <property type="match status" value="1"/>
</dbReference>
<feature type="region of interest" description="Disordered" evidence="5">
    <location>
        <begin position="463"/>
        <end position="485"/>
    </location>
</feature>
<dbReference type="Gene3D" id="3.40.50.720">
    <property type="entry name" value="NAD(P)-binding Rossmann-like Domain"/>
    <property type="match status" value="2"/>
</dbReference>
<dbReference type="SUPFAM" id="SSF69572">
    <property type="entry name" value="Activating enzymes of the ubiquitin-like proteins"/>
    <property type="match status" value="1"/>
</dbReference>
<dbReference type="GO" id="GO:0019781">
    <property type="term" value="F:NEDD8 activating enzyme activity"/>
    <property type="evidence" value="ECO:0007669"/>
    <property type="project" value="UniProtKB-UniRule"/>
</dbReference>
<dbReference type="GO" id="GO:0005737">
    <property type="term" value="C:cytoplasm"/>
    <property type="evidence" value="ECO:0007669"/>
    <property type="project" value="TreeGrafter"/>
</dbReference>
<evidence type="ECO:0000256" key="4">
    <source>
        <dbReference type="PIRNR" id="PIRNR039099"/>
    </source>
</evidence>
<evidence type="ECO:0000313" key="8">
    <source>
        <dbReference type="Proteomes" id="UP000226031"/>
    </source>
</evidence>
<dbReference type="Proteomes" id="UP000226031">
    <property type="component" value="Unassembled WGS sequence"/>
</dbReference>
<dbReference type="EMBL" id="PDND01000010">
    <property type="protein sequence ID" value="PGH36210.1"/>
    <property type="molecule type" value="Genomic_DNA"/>
</dbReference>
<dbReference type="PANTHER" id="PTHR10953:SF29">
    <property type="entry name" value="NEDD8-ACTIVATING ENZYME E1 REGULATORY SUBUNIT"/>
    <property type="match status" value="1"/>
</dbReference>
<evidence type="ECO:0000259" key="6">
    <source>
        <dbReference type="Pfam" id="PF00899"/>
    </source>
</evidence>